<keyword evidence="1" id="KW-0067">ATP-binding</keyword>
<comment type="caution">
    <text evidence="1">The sequence shown here is derived from an EMBL/GenBank/DDBJ whole genome shotgun (WGS) entry which is preliminary data.</text>
</comment>
<dbReference type="Proteomes" id="UP000479300">
    <property type="component" value="Unassembled WGS sequence"/>
</dbReference>
<dbReference type="EMBL" id="WSFA01000023">
    <property type="protein sequence ID" value="NDL39391.1"/>
    <property type="molecule type" value="Genomic_DNA"/>
</dbReference>
<dbReference type="PANTHER" id="PTHR11070">
    <property type="entry name" value="UVRD / RECB / PCRA DNA HELICASE FAMILY MEMBER"/>
    <property type="match status" value="1"/>
</dbReference>
<dbReference type="SUPFAM" id="SSF52540">
    <property type="entry name" value="P-loop containing nucleoside triphosphate hydrolases"/>
    <property type="match status" value="1"/>
</dbReference>
<keyword evidence="1" id="KW-0347">Helicase</keyword>
<dbReference type="AlphaFoldDB" id="A0A6L9JRX0"/>
<dbReference type="Gene3D" id="3.40.50.300">
    <property type="entry name" value="P-loop containing nucleotide triphosphate hydrolases"/>
    <property type="match status" value="1"/>
</dbReference>
<organism evidence="1 2">
    <name type="scientific">Photorhabdus laumondii subsp. laumondii</name>
    <name type="common">Photorhabdus luminescens subsp. laumondii</name>
    <dbReference type="NCBI Taxonomy" id="141679"/>
    <lineage>
        <taxon>Bacteria</taxon>
        <taxon>Pseudomonadati</taxon>
        <taxon>Pseudomonadota</taxon>
        <taxon>Gammaproteobacteria</taxon>
        <taxon>Enterobacterales</taxon>
        <taxon>Morganellaceae</taxon>
        <taxon>Photorhabdus</taxon>
    </lineage>
</organism>
<dbReference type="RefSeq" id="WP_011144974.1">
    <property type="nucleotide sequence ID" value="NZ_CAWMTZ010000003.1"/>
</dbReference>
<dbReference type="OMA" id="GDFYQHT"/>
<keyword evidence="1" id="KW-0547">Nucleotide-binding</keyword>
<dbReference type="GeneID" id="48846884"/>
<dbReference type="GO" id="GO:0003677">
    <property type="term" value="F:DNA binding"/>
    <property type="evidence" value="ECO:0007669"/>
    <property type="project" value="InterPro"/>
</dbReference>
<protein>
    <submittedName>
        <fullName evidence="1">DNA helicase UvrD</fullName>
    </submittedName>
</protein>
<reference evidence="1 2" key="1">
    <citation type="submission" date="2019-12" db="EMBL/GenBank/DDBJ databases">
        <title>Engineering Photorhabdus to improve their lethality against agricultural pests.</title>
        <authorList>
            <person name="Machado R.A.R."/>
        </authorList>
    </citation>
    <scope>NUCLEOTIDE SEQUENCE [LARGE SCALE GENOMIC DNA]</scope>
    <source>
        <strain evidence="1 2">EN01</strain>
    </source>
</reference>
<proteinExistence type="predicted"/>
<dbReference type="GO" id="GO:0005524">
    <property type="term" value="F:ATP binding"/>
    <property type="evidence" value="ECO:0007669"/>
    <property type="project" value="InterPro"/>
</dbReference>
<gene>
    <name evidence="1" type="ORF">GPY51_11560</name>
</gene>
<evidence type="ECO:0000313" key="2">
    <source>
        <dbReference type="Proteomes" id="UP000479300"/>
    </source>
</evidence>
<dbReference type="KEGG" id="plum:A4R40_02955"/>
<dbReference type="InterPro" id="IPR027417">
    <property type="entry name" value="P-loop_NTPase"/>
</dbReference>
<keyword evidence="1" id="KW-0378">Hydrolase</keyword>
<name>A0A6L9JRX0_PHOLM</name>
<accession>A0A6L9JRX0</accession>
<dbReference type="InterPro" id="IPR000212">
    <property type="entry name" value="DNA_helicase_UvrD/REP"/>
</dbReference>
<dbReference type="GO" id="GO:0003678">
    <property type="term" value="F:DNA helicase activity"/>
    <property type="evidence" value="ECO:0007669"/>
    <property type="project" value="InterPro"/>
</dbReference>
<sequence>MDKRVVFAVAGSGKTSRLVASLDEEKRFLIVTYTESNYSNLRGKIINRFGYFPANITLYTYFKFLHGFCYRPFLRSDKNTIGITFKLPLAYPRYALTDDRRYVSTNRQVYANRLAKFIEQSHLVGAIIARMEKYFDAFFVDEVQDFAGHDFNLLLAISAAELNVSFVGDFFQHTFDTSRDGNVNASLHKDYTVYEAKFKKAKLLVDTDSLKKSRRCSKSVCDFITEKIGIEIEAYDRRESVIRYEDNPEAVLALYRDPETVKLFYREHHKYSCHSQNWGASKGVDHYHDVCVVLNPANVRAWKKGSFRDINAETRNKLYVACSRARGNLTFIPESLLKAYKQS</sequence>
<evidence type="ECO:0000313" key="1">
    <source>
        <dbReference type="EMBL" id="NDL39391.1"/>
    </source>
</evidence>